<reference evidence="2" key="1">
    <citation type="submission" date="2020-07" db="EMBL/GenBank/DDBJ databases">
        <title>Highly diverse flavobacterial phages as mortality factor during North Sea spring blooms.</title>
        <authorList>
            <person name="Bartlau N."/>
            <person name="Wichels A."/>
            <person name="Krohne G."/>
            <person name="Adriaenssens E.M."/>
            <person name="Heins A."/>
            <person name="Fuchs B.M."/>
            <person name="Amann R."/>
            <person name="Moraru C."/>
        </authorList>
    </citation>
    <scope>NUCLEOTIDE SEQUENCE</scope>
</reference>
<feature type="transmembrane region" description="Helical" evidence="1">
    <location>
        <begin position="12"/>
        <end position="33"/>
    </location>
</feature>
<protein>
    <submittedName>
        <fullName evidence="2">Uncharacterized protein</fullName>
    </submittedName>
</protein>
<gene>
    <name evidence="2" type="ORF">Danklef1_72</name>
</gene>
<evidence type="ECO:0000313" key="3">
    <source>
        <dbReference type="Proteomes" id="UP000693794"/>
    </source>
</evidence>
<proteinExistence type="predicted"/>
<feature type="transmembrane region" description="Helical" evidence="1">
    <location>
        <begin position="39"/>
        <end position="59"/>
    </location>
</feature>
<evidence type="ECO:0000313" key="2">
    <source>
        <dbReference type="EMBL" id="QQV90557.1"/>
    </source>
</evidence>
<sequence>MQSKKQSFIESFTNTLIGFVISLIATFIVLPLFGIKSTFAQNLGITLCFTVISITRGYVIRRYFNNKNNCLHTVEIVNQTPVNARNSKSMLSGKCKEDFIKYSKFWWFLIPRRFFNFIIFRWFNTETEICIDIQHWQGDGFDYAVQHPYKNQVFQSSKNAGDRNKNFDFNMEQALEKANEIYNKI</sequence>
<dbReference type="Proteomes" id="UP000693794">
    <property type="component" value="Segment"/>
</dbReference>
<keyword evidence="1" id="KW-0472">Membrane</keyword>
<evidence type="ECO:0000256" key="1">
    <source>
        <dbReference type="SAM" id="Phobius"/>
    </source>
</evidence>
<keyword evidence="1" id="KW-0812">Transmembrane</keyword>
<organism evidence="2 3">
    <name type="scientific">Polaribacter phage Danklef_1</name>
    <dbReference type="NCBI Taxonomy" id="2745646"/>
    <lineage>
        <taxon>Viruses</taxon>
        <taxon>Duplodnaviria</taxon>
        <taxon>Heunggongvirae</taxon>
        <taxon>Uroviricota</taxon>
        <taxon>Caudoviricetes</taxon>
        <taxon>Forsetiviridae</taxon>
        <taxon>Freyavirus</taxon>
        <taxon>Freyavirus danklef</taxon>
    </lineage>
</organism>
<name>A0A8E4ZLW6_9CAUD</name>
<keyword evidence="3" id="KW-1185">Reference proteome</keyword>
<keyword evidence="1" id="KW-1133">Transmembrane helix</keyword>
<dbReference type="InterPro" id="IPR055644">
    <property type="entry name" value="DUF7220"/>
</dbReference>
<dbReference type="EMBL" id="MT732458">
    <property type="protein sequence ID" value="QQV90557.1"/>
    <property type="molecule type" value="Genomic_DNA"/>
</dbReference>
<accession>A0A8E4ZLW6</accession>
<dbReference type="Pfam" id="PF23858">
    <property type="entry name" value="DUF7220"/>
    <property type="match status" value="1"/>
</dbReference>